<keyword evidence="3" id="KW-1003">Cell membrane</keyword>
<feature type="domain" description="ABC transporter" evidence="12">
    <location>
        <begin position="344"/>
        <end position="581"/>
    </location>
</feature>
<dbReference type="SUPFAM" id="SSF90123">
    <property type="entry name" value="ABC transporter transmembrane region"/>
    <property type="match status" value="1"/>
</dbReference>
<comment type="caution">
    <text evidence="14">The sequence shown here is derived from an EMBL/GenBank/DDBJ whole genome shotgun (WGS) entry which is preliminary data.</text>
</comment>
<keyword evidence="9" id="KW-0445">Lipid transport</keyword>
<dbReference type="Gene3D" id="3.40.50.300">
    <property type="entry name" value="P-loop containing nucleotide triphosphate hydrolases"/>
    <property type="match status" value="1"/>
</dbReference>
<name>A0AAE3HL42_9GAMM</name>
<dbReference type="GO" id="GO:0005524">
    <property type="term" value="F:ATP binding"/>
    <property type="evidence" value="ECO:0007669"/>
    <property type="project" value="UniProtKB-KW"/>
</dbReference>
<evidence type="ECO:0000259" key="12">
    <source>
        <dbReference type="PROSITE" id="PS50893"/>
    </source>
</evidence>
<feature type="domain" description="ABC transmembrane type-1" evidence="13">
    <location>
        <begin position="30"/>
        <end position="312"/>
    </location>
</feature>
<dbReference type="Pfam" id="PF00664">
    <property type="entry name" value="ABC_membrane"/>
    <property type="match status" value="1"/>
</dbReference>
<dbReference type="SMART" id="SM00382">
    <property type="entry name" value="AAA"/>
    <property type="match status" value="1"/>
</dbReference>
<dbReference type="GO" id="GO:0015421">
    <property type="term" value="F:ABC-type oligopeptide transporter activity"/>
    <property type="evidence" value="ECO:0007669"/>
    <property type="project" value="TreeGrafter"/>
</dbReference>
<comment type="subcellular location">
    <subcellularLocation>
        <location evidence="1">Cell membrane</location>
        <topology evidence="1">Multi-pass membrane protein</topology>
    </subcellularLocation>
</comment>
<dbReference type="Proteomes" id="UP001204445">
    <property type="component" value="Unassembled WGS sequence"/>
</dbReference>
<evidence type="ECO:0000259" key="13">
    <source>
        <dbReference type="PROSITE" id="PS50929"/>
    </source>
</evidence>
<evidence type="ECO:0000256" key="11">
    <source>
        <dbReference type="SAM" id="Phobius"/>
    </source>
</evidence>
<keyword evidence="15" id="KW-1185">Reference proteome</keyword>
<evidence type="ECO:0000256" key="2">
    <source>
        <dbReference type="ARBA" id="ARBA00022448"/>
    </source>
</evidence>
<evidence type="ECO:0000256" key="10">
    <source>
        <dbReference type="ARBA" id="ARBA00023136"/>
    </source>
</evidence>
<dbReference type="PANTHER" id="PTHR43394">
    <property type="entry name" value="ATP-DEPENDENT PERMEASE MDL1, MITOCHONDRIAL"/>
    <property type="match status" value="1"/>
</dbReference>
<dbReference type="FunFam" id="3.40.50.300:FF:000287">
    <property type="entry name" value="Multidrug ABC transporter ATP-binding protein"/>
    <property type="match status" value="1"/>
</dbReference>
<dbReference type="RefSeq" id="WP_259054855.1">
    <property type="nucleotide sequence ID" value="NZ_JANUCT010000007.1"/>
</dbReference>
<feature type="transmembrane region" description="Helical" evidence="11">
    <location>
        <begin position="23"/>
        <end position="47"/>
    </location>
</feature>
<dbReference type="InterPro" id="IPR003593">
    <property type="entry name" value="AAA+_ATPase"/>
</dbReference>
<dbReference type="GO" id="GO:0005886">
    <property type="term" value="C:plasma membrane"/>
    <property type="evidence" value="ECO:0007669"/>
    <property type="project" value="UniProtKB-SubCell"/>
</dbReference>
<feature type="transmembrane region" description="Helical" evidence="11">
    <location>
        <begin position="67"/>
        <end position="94"/>
    </location>
</feature>
<evidence type="ECO:0000313" key="14">
    <source>
        <dbReference type="EMBL" id="MCS3903228.1"/>
    </source>
</evidence>
<keyword evidence="14" id="KW-0378">Hydrolase</keyword>
<dbReference type="InterPro" id="IPR036640">
    <property type="entry name" value="ABC1_TM_sf"/>
</dbReference>
<keyword evidence="8 11" id="KW-1133">Transmembrane helix</keyword>
<dbReference type="NCBIfam" id="TIGR02203">
    <property type="entry name" value="MsbA_lipidA"/>
    <property type="match status" value="1"/>
</dbReference>
<keyword evidence="10 11" id="KW-0472">Membrane</keyword>
<dbReference type="AlphaFoldDB" id="A0AAE3HL42"/>
<keyword evidence="7" id="KW-1278">Translocase</keyword>
<dbReference type="InterPro" id="IPR017871">
    <property type="entry name" value="ABC_transporter-like_CS"/>
</dbReference>
<keyword evidence="2" id="KW-0813">Transport</keyword>
<feature type="transmembrane region" description="Helical" evidence="11">
    <location>
        <begin position="169"/>
        <end position="187"/>
    </location>
</feature>
<dbReference type="EC" id="3.6.3.-" evidence="14"/>
<protein>
    <submittedName>
        <fullName evidence="14">Subfamily B ATP-binding cassette protein MsbA</fullName>
        <ecNumber evidence="14">3.6.3.-</ecNumber>
    </submittedName>
</protein>
<dbReference type="SUPFAM" id="SSF52540">
    <property type="entry name" value="P-loop containing nucleoside triphosphate hydrolases"/>
    <property type="match status" value="1"/>
</dbReference>
<dbReference type="InterPro" id="IPR039421">
    <property type="entry name" value="Type_1_exporter"/>
</dbReference>
<dbReference type="PROSITE" id="PS50893">
    <property type="entry name" value="ABC_TRANSPORTER_2"/>
    <property type="match status" value="1"/>
</dbReference>
<dbReference type="Gene3D" id="1.20.1560.10">
    <property type="entry name" value="ABC transporter type 1, transmembrane domain"/>
    <property type="match status" value="1"/>
</dbReference>
<sequence length="587" mass="63872">MSASSSPDTSDFRLYRRLLGYVFPYRPVFLLAVLAMIVVAITSPALASLMEPMFDGAFIQKDPQTMAMVPLLLVGIFFVRAVSTFASTAALHVVANKVIRDLRRVMFQQLMRLPLPYFDQHTAGSLMSRFTYDVTQLKDASTYALTVLLRDALTVVGLLAWMFYLNWQLSLAVLLAAPLIVGIMALIRKRLRRMSRAVQDTMGDIHHALDESIQATREMRLYSAYDQASESFVGAADKNRRYNIKFGIAAAASSPAVQLVAAIALAAIVYLGARQAAAGNITTGEFISFFTAMALLLTPLKHLATVNEHLQRGLAAAETVFGLIDQAPEPDSGDKELGRARGAIEFDHVSFSYTGERGNALDGISLTIEPGESVALVGASGSGKSTLVSLLPRFYDVNDGRILIDGHNIRDITLESLRDNIAMVRQDVVLLNDTVRNNIAYGALKPTADREAVKAAAEAAQAMGFIDSLPQGLDTEIGSRGTSLSGGQRQRLAIARALLKDAPILILDEATSALDSESEQQFQRAMEAVMKGRTCIIIAHRLSTVQQVDRLIVLDHGRIVESGSHAELMQQGGAYARLHSLQFTSIE</sequence>
<evidence type="ECO:0000256" key="1">
    <source>
        <dbReference type="ARBA" id="ARBA00004651"/>
    </source>
</evidence>
<dbReference type="InterPro" id="IPR003439">
    <property type="entry name" value="ABC_transporter-like_ATP-bd"/>
</dbReference>
<feature type="transmembrane region" description="Helical" evidence="11">
    <location>
        <begin position="248"/>
        <end position="271"/>
    </location>
</feature>
<evidence type="ECO:0000256" key="9">
    <source>
        <dbReference type="ARBA" id="ARBA00023055"/>
    </source>
</evidence>
<keyword evidence="4 11" id="KW-0812">Transmembrane</keyword>
<evidence type="ECO:0000256" key="8">
    <source>
        <dbReference type="ARBA" id="ARBA00022989"/>
    </source>
</evidence>
<organism evidence="14 15">
    <name type="scientific">Methylohalomonas lacus</name>
    <dbReference type="NCBI Taxonomy" id="398773"/>
    <lineage>
        <taxon>Bacteria</taxon>
        <taxon>Pseudomonadati</taxon>
        <taxon>Pseudomonadota</taxon>
        <taxon>Gammaproteobacteria</taxon>
        <taxon>Methylohalomonadales</taxon>
        <taxon>Methylohalomonadaceae</taxon>
        <taxon>Methylohalomonas</taxon>
    </lineage>
</organism>
<reference evidence="14" key="1">
    <citation type="submission" date="2022-08" db="EMBL/GenBank/DDBJ databases">
        <title>Genomic Encyclopedia of Type Strains, Phase III (KMG-III): the genomes of soil and plant-associated and newly described type strains.</title>
        <authorList>
            <person name="Whitman W."/>
        </authorList>
    </citation>
    <scope>NUCLEOTIDE SEQUENCE</scope>
    <source>
        <strain evidence="14">HMT 1</strain>
    </source>
</reference>
<evidence type="ECO:0000256" key="3">
    <source>
        <dbReference type="ARBA" id="ARBA00022475"/>
    </source>
</evidence>
<evidence type="ECO:0000313" key="15">
    <source>
        <dbReference type="Proteomes" id="UP001204445"/>
    </source>
</evidence>
<proteinExistence type="predicted"/>
<keyword evidence="6 14" id="KW-0067">ATP-binding</keyword>
<dbReference type="PROSITE" id="PS00211">
    <property type="entry name" value="ABC_TRANSPORTER_1"/>
    <property type="match status" value="1"/>
</dbReference>
<gene>
    <name evidence="14" type="ORF">J2T55_001248</name>
</gene>
<dbReference type="GO" id="GO:0034040">
    <property type="term" value="F:ATPase-coupled lipid transmembrane transporter activity"/>
    <property type="evidence" value="ECO:0007669"/>
    <property type="project" value="InterPro"/>
</dbReference>
<dbReference type="PROSITE" id="PS50929">
    <property type="entry name" value="ABC_TM1F"/>
    <property type="match status" value="1"/>
</dbReference>
<dbReference type="Pfam" id="PF00005">
    <property type="entry name" value="ABC_tran"/>
    <property type="match status" value="1"/>
</dbReference>
<evidence type="ECO:0000256" key="7">
    <source>
        <dbReference type="ARBA" id="ARBA00022967"/>
    </source>
</evidence>
<dbReference type="InterPro" id="IPR011527">
    <property type="entry name" value="ABC1_TM_dom"/>
</dbReference>
<dbReference type="PANTHER" id="PTHR43394:SF1">
    <property type="entry name" value="ATP-BINDING CASSETTE SUB-FAMILY B MEMBER 10, MITOCHONDRIAL"/>
    <property type="match status" value="1"/>
</dbReference>
<dbReference type="InterPro" id="IPR011917">
    <property type="entry name" value="ABC_transpr_lipidA"/>
</dbReference>
<dbReference type="GO" id="GO:0016887">
    <property type="term" value="F:ATP hydrolysis activity"/>
    <property type="evidence" value="ECO:0007669"/>
    <property type="project" value="InterPro"/>
</dbReference>
<keyword evidence="5" id="KW-0547">Nucleotide-binding</keyword>
<dbReference type="CDD" id="cd18552">
    <property type="entry name" value="ABC_6TM_MsbA_like"/>
    <property type="match status" value="1"/>
</dbReference>
<accession>A0AAE3HL42</accession>
<evidence type="ECO:0000256" key="5">
    <source>
        <dbReference type="ARBA" id="ARBA00022741"/>
    </source>
</evidence>
<dbReference type="EMBL" id="JANUCT010000007">
    <property type="protein sequence ID" value="MCS3903228.1"/>
    <property type="molecule type" value="Genomic_DNA"/>
</dbReference>
<evidence type="ECO:0000256" key="4">
    <source>
        <dbReference type="ARBA" id="ARBA00022692"/>
    </source>
</evidence>
<evidence type="ECO:0000256" key="6">
    <source>
        <dbReference type="ARBA" id="ARBA00022840"/>
    </source>
</evidence>
<dbReference type="InterPro" id="IPR027417">
    <property type="entry name" value="P-loop_NTPase"/>
</dbReference>